<gene>
    <name evidence="6" type="ORF">g.56794</name>
</gene>
<evidence type="ECO:0000256" key="5">
    <source>
        <dbReference type="RuleBase" id="RU364132"/>
    </source>
</evidence>
<evidence type="ECO:0000256" key="3">
    <source>
        <dbReference type="ARBA" id="ARBA00022517"/>
    </source>
</evidence>
<keyword evidence="3 5" id="KW-0690">Ribosome biogenesis</keyword>
<evidence type="ECO:0000256" key="4">
    <source>
        <dbReference type="ARBA" id="ARBA00023242"/>
    </source>
</evidence>
<dbReference type="EMBL" id="GECU01004319">
    <property type="protein sequence ID" value="JAT03388.1"/>
    <property type="molecule type" value="Transcribed_RNA"/>
</dbReference>
<feature type="non-terminal residue" evidence="6">
    <location>
        <position position="134"/>
    </location>
</feature>
<comment type="subcellular location">
    <subcellularLocation>
        <location evidence="1 5">Nucleus</location>
    </subcellularLocation>
</comment>
<dbReference type="AlphaFoldDB" id="A0A1B6JVZ2"/>
<name>A0A1B6JVZ2_9HEMI</name>
<proteinExistence type="inferred from homology"/>
<organism evidence="6">
    <name type="scientific">Homalodisca liturata</name>
    <dbReference type="NCBI Taxonomy" id="320908"/>
    <lineage>
        <taxon>Eukaryota</taxon>
        <taxon>Metazoa</taxon>
        <taxon>Ecdysozoa</taxon>
        <taxon>Arthropoda</taxon>
        <taxon>Hexapoda</taxon>
        <taxon>Insecta</taxon>
        <taxon>Pterygota</taxon>
        <taxon>Neoptera</taxon>
        <taxon>Paraneoptera</taxon>
        <taxon>Hemiptera</taxon>
        <taxon>Auchenorrhyncha</taxon>
        <taxon>Membracoidea</taxon>
        <taxon>Cicadellidae</taxon>
        <taxon>Cicadellinae</taxon>
        <taxon>Proconiini</taxon>
        <taxon>Homalodisca</taxon>
    </lineage>
</organism>
<keyword evidence="4 5" id="KW-0539">Nucleus</keyword>
<sequence>AVSAADQGASINCEAQNMLRAIAAEIRANRSTRKNGTLVFGVSPAAVDFPNAVNPDKEKTRWQLFAESKGLKLRRKSRLVYSEELKQWVPRWGSKSVQNMKMRGGLLEVEQSLSRLKKEKRQRVAKNRKNMLAN</sequence>
<feature type="non-terminal residue" evidence="6">
    <location>
        <position position="1"/>
    </location>
</feature>
<evidence type="ECO:0000256" key="2">
    <source>
        <dbReference type="ARBA" id="ARBA00010077"/>
    </source>
</evidence>
<evidence type="ECO:0000256" key="1">
    <source>
        <dbReference type="ARBA" id="ARBA00004123"/>
    </source>
</evidence>
<reference evidence="6" key="1">
    <citation type="submission" date="2015-11" db="EMBL/GenBank/DDBJ databases">
        <title>De novo transcriptome assembly of four potential Pierce s Disease insect vectors from Arizona vineyards.</title>
        <authorList>
            <person name="Tassone E.E."/>
        </authorList>
    </citation>
    <scope>NUCLEOTIDE SEQUENCE</scope>
</reference>
<accession>A0A1B6JVZ2</accession>
<protein>
    <recommendedName>
        <fullName evidence="5">Ribosome biogenesis regulatory protein</fullName>
    </recommendedName>
</protein>
<dbReference type="Pfam" id="PF04939">
    <property type="entry name" value="RRS1"/>
    <property type="match status" value="1"/>
</dbReference>
<evidence type="ECO:0000313" key="6">
    <source>
        <dbReference type="EMBL" id="JAT03388.1"/>
    </source>
</evidence>
<comment type="similarity">
    <text evidence="2 5">Belongs to the RRS1 family.</text>
</comment>
<dbReference type="GO" id="GO:0005634">
    <property type="term" value="C:nucleus"/>
    <property type="evidence" value="ECO:0007669"/>
    <property type="project" value="UniProtKB-SubCell"/>
</dbReference>
<comment type="function">
    <text evidence="5">Involved in ribosomal large subunit assembly.</text>
</comment>
<dbReference type="GO" id="GO:0042254">
    <property type="term" value="P:ribosome biogenesis"/>
    <property type="evidence" value="ECO:0007669"/>
    <property type="project" value="UniProtKB-KW"/>
</dbReference>
<dbReference type="InterPro" id="IPR007023">
    <property type="entry name" value="Ribosom_reg"/>
</dbReference>